<dbReference type="EMBL" id="CP002098">
    <property type="protein sequence ID" value="ADM27661.1"/>
    <property type="molecule type" value="Genomic_DNA"/>
</dbReference>
<dbReference type="InterPro" id="IPR058240">
    <property type="entry name" value="rSAM_sf"/>
</dbReference>
<dbReference type="BioCyc" id="IAGG583356:GHAH-827-MONOMER"/>
<keyword evidence="2" id="KW-0004">4Fe-4S</keyword>
<keyword evidence="3" id="KW-0949">S-adenosyl-L-methionine</keyword>
<reference evidence="8 9" key="1">
    <citation type="journal article" date="2010" name="Stand. Genomic Sci.">
        <title>Complete genome sequence of Ignisphaera aggregans type strain (AQ1.S1).</title>
        <authorList>
            <person name="Goker M."/>
            <person name="Held B."/>
            <person name="Lapidus A."/>
            <person name="Nolan M."/>
            <person name="Spring S."/>
            <person name="Yasawong M."/>
            <person name="Lucas S."/>
            <person name="Glavina Del Rio T."/>
            <person name="Tice H."/>
            <person name="Cheng J.F."/>
            <person name="Goodwin L."/>
            <person name="Tapia R."/>
            <person name="Pitluck S."/>
            <person name="Liolios K."/>
            <person name="Ivanova N."/>
            <person name="Mavromatis K."/>
            <person name="Mikhailova N."/>
            <person name="Pati A."/>
            <person name="Chen A."/>
            <person name="Palaniappan K."/>
            <person name="Brambilla E."/>
            <person name="Land M."/>
            <person name="Hauser L."/>
            <person name="Chang Y.J."/>
            <person name="Jeffries C.D."/>
            <person name="Brettin T."/>
            <person name="Detter J.C."/>
            <person name="Han C."/>
            <person name="Rohde M."/>
            <person name="Sikorski J."/>
            <person name="Woyke T."/>
            <person name="Bristow J."/>
            <person name="Eisen J.A."/>
            <person name="Markowitz V."/>
            <person name="Hugenholtz P."/>
            <person name="Kyrpides N.C."/>
            <person name="Klenk H.P."/>
        </authorList>
    </citation>
    <scope>NUCLEOTIDE SEQUENCE [LARGE SCALE GENOMIC DNA]</scope>
    <source>
        <strain evidence="9">DSM 17230 / JCM 13409 / AQ1.S1</strain>
    </source>
</reference>
<dbReference type="SFLD" id="SFLDG01067">
    <property type="entry name" value="SPASM/twitch_domain_containing"/>
    <property type="match status" value="1"/>
</dbReference>
<dbReference type="InterPro" id="IPR017200">
    <property type="entry name" value="PqqE-like"/>
</dbReference>
<dbReference type="Proteomes" id="UP000001304">
    <property type="component" value="Chromosome"/>
</dbReference>
<dbReference type="PROSITE" id="PS51918">
    <property type="entry name" value="RADICAL_SAM"/>
    <property type="match status" value="1"/>
</dbReference>
<evidence type="ECO:0000256" key="5">
    <source>
        <dbReference type="ARBA" id="ARBA00023004"/>
    </source>
</evidence>
<keyword evidence="4" id="KW-0479">Metal-binding</keyword>
<evidence type="ECO:0000256" key="2">
    <source>
        <dbReference type="ARBA" id="ARBA00022485"/>
    </source>
</evidence>
<dbReference type="Pfam" id="PF04055">
    <property type="entry name" value="Radical_SAM"/>
    <property type="match status" value="1"/>
</dbReference>
<dbReference type="NCBIfam" id="TIGR04085">
    <property type="entry name" value="rSAM_more_4Fe4S"/>
    <property type="match status" value="1"/>
</dbReference>
<evidence type="ECO:0000256" key="6">
    <source>
        <dbReference type="ARBA" id="ARBA00023014"/>
    </source>
</evidence>
<keyword evidence="5" id="KW-0408">Iron</keyword>
<dbReference type="HOGENOM" id="CLU_009273_4_0_2"/>
<feature type="domain" description="Radical SAM core" evidence="7">
    <location>
        <begin position="1"/>
        <end position="213"/>
    </location>
</feature>
<comment type="cofactor">
    <cofactor evidence="1">
        <name>[4Fe-4S] cluster</name>
        <dbReference type="ChEBI" id="CHEBI:49883"/>
    </cofactor>
</comment>
<protein>
    <submittedName>
        <fullName evidence="8">Radical SAM domain protein</fullName>
    </submittedName>
</protein>
<accession>E0STP5</accession>
<dbReference type="InterPro" id="IPR023885">
    <property type="entry name" value="4Fe4S-binding_SPASM_dom"/>
</dbReference>
<proteinExistence type="predicted"/>
<name>E0STP5_IGNAA</name>
<dbReference type="PIRSF" id="PIRSF037420">
    <property type="entry name" value="PQQ_syn_pqqE"/>
    <property type="match status" value="1"/>
</dbReference>
<dbReference type="SFLD" id="SFLDG01386">
    <property type="entry name" value="main_SPASM_domain-containing"/>
    <property type="match status" value="1"/>
</dbReference>
<dbReference type="InterPro" id="IPR013785">
    <property type="entry name" value="Aldolase_TIM"/>
</dbReference>
<evidence type="ECO:0000313" key="8">
    <source>
        <dbReference type="EMBL" id="ADM27661.1"/>
    </source>
</evidence>
<evidence type="ECO:0000256" key="4">
    <source>
        <dbReference type="ARBA" id="ARBA00022723"/>
    </source>
</evidence>
<dbReference type="GO" id="GO:0003824">
    <property type="term" value="F:catalytic activity"/>
    <property type="evidence" value="ECO:0007669"/>
    <property type="project" value="InterPro"/>
</dbReference>
<dbReference type="InterPro" id="IPR006638">
    <property type="entry name" value="Elp3/MiaA/NifB-like_rSAM"/>
</dbReference>
<dbReference type="CDD" id="cd21123">
    <property type="entry name" value="SPASM_MftC-like"/>
    <property type="match status" value="1"/>
</dbReference>
<evidence type="ECO:0000256" key="3">
    <source>
        <dbReference type="ARBA" id="ARBA00022691"/>
    </source>
</evidence>
<dbReference type="SMART" id="SM00729">
    <property type="entry name" value="Elp3"/>
    <property type="match status" value="1"/>
</dbReference>
<dbReference type="InterPro" id="IPR050377">
    <property type="entry name" value="Radical_SAM_PqqE_MftC-like"/>
</dbReference>
<evidence type="ECO:0000259" key="7">
    <source>
        <dbReference type="PROSITE" id="PS51918"/>
    </source>
</evidence>
<dbReference type="PANTHER" id="PTHR11228:SF34">
    <property type="entry name" value="TUNGSTEN-CONTAINING ALDEHYDE FERREDOXIN OXIDOREDUCTASE COFACTOR MODIFYING PROTEIN"/>
    <property type="match status" value="1"/>
</dbReference>
<organism evidence="8 9">
    <name type="scientific">Ignisphaera aggregans (strain DSM 17230 / JCM 13409 / AQ1.S1)</name>
    <dbReference type="NCBI Taxonomy" id="583356"/>
    <lineage>
        <taxon>Archaea</taxon>
        <taxon>Thermoproteota</taxon>
        <taxon>Thermoprotei</taxon>
        <taxon>Desulfurococcales</taxon>
        <taxon>Desulfurococcaceae</taxon>
        <taxon>Ignisphaera</taxon>
    </lineage>
</organism>
<dbReference type="KEGG" id="iag:Igag_0839"/>
<dbReference type="Gene3D" id="3.20.20.70">
    <property type="entry name" value="Aldolase class I"/>
    <property type="match status" value="1"/>
</dbReference>
<dbReference type="Pfam" id="PF13186">
    <property type="entry name" value="SPASM"/>
    <property type="match status" value="1"/>
</dbReference>
<gene>
    <name evidence="8" type="ordered locus">Igag_0839</name>
</gene>
<dbReference type="CDD" id="cd01335">
    <property type="entry name" value="Radical_SAM"/>
    <property type="match status" value="1"/>
</dbReference>
<dbReference type="SFLD" id="SFLDS00029">
    <property type="entry name" value="Radical_SAM"/>
    <property type="match status" value="1"/>
</dbReference>
<dbReference type="AlphaFoldDB" id="E0STP5"/>
<keyword evidence="6" id="KW-0411">Iron-sulfur</keyword>
<keyword evidence="9" id="KW-1185">Reference proteome</keyword>
<evidence type="ECO:0000313" key="9">
    <source>
        <dbReference type="Proteomes" id="UP000001304"/>
    </source>
</evidence>
<dbReference type="PANTHER" id="PTHR11228">
    <property type="entry name" value="RADICAL SAM DOMAIN PROTEIN"/>
    <property type="match status" value="1"/>
</dbReference>
<dbReference type="GO" id="GO:0051539">
    <property type="term" value="F:4 iron, 4 sulfur cluster binding"/>
    <property type="evidence" value="ECO:0007669"/>
    <property type="project" value="UniProtKB-KW"/>
</dbReference>
<evidence type="ECO:0000256" key="1">
    <source>
        <dbReference type="ARBA" id="ARBA00001966"/>
    </source>
</evidence>
<dbReference type="InterPro" id="IPR007197">
    <property type="entry name" value="rSAM"/>
</dbReference>
<sequence length="336" mass="37687">MEKTPIHVTLHVTYECNLSCIHCYVNAGRGATLEQLSTDEALRLIQEIAELGAKAIIFTSGEPLMRSDILDLIEYASDIGLKPILATNGTLLNDDIIKRLKDVDTSIAINLPSISEEIHRRFTGVSSSLAIKLNVLDKCLRYGVKCSVGIAITKLNIKDVNNVIDYCLKREVFVDIISVVPCGRAKLDIIPMGAEYRDFLQHLWMKYRAIPMNTTSADSKVCIYEPIYLALLSENGKSNLNRLCSIGETINIMADGSIRPCVFIPYTLGNIRRKSLAKIWRRLIEDRLVQELRDLNKLKGICRSCNWNIVCGGCRARAYFIKGDLFASDPICWLNT</sequence>
<dbReference type="SUPFAM" id="SSF102114">
    <property type="entry name" value="Radical SAM enzymes"/>
    <property type="match status" value="1"/>
</dbReference>
<dbReference type="GO" id="GO:0046872">
    <property type="term" value="F:metal ion binding"/>
    <property type="evidence" value="ECO:0007669"/>
    <property type="project" value="UniProtKB-KW"/>
</dbReference>